<evidence type="ECO:0000256" key="1">
    <source>
        <dbReference type="SAM" id="MobiDB-lite"/>
    </source>
</evidence>
<dbReference type="InterPro" id="IPR057971">
    <property type="entry name" value="PKHA4-7_TBCA"/>
</dbReference>
<feature type="compositionally biased region" description="Polar residues" evidence="1">
    <location>
        <begin position="167"/>
        <end position="186"/>
    </location>
</feature>
<feature type="region of interest" description="Disordered" evidence="1">
    <location>
        <begin position="143"/>
        <end position="187"/>
    </location>
</feature>
<dbReference type="Proteomes" id="UP001217089">
    <property type="component" value="Unassembled WGS sequence"/>
</dbReference>
<feature type="region of interest" description="Disordered" evidence="1">
    <location>
        <begin position="329"/>
        <end position="352"/>
    </location>
</feature>
<name>A0ABQ9E7S0_TEGGR</name>
<evidence type="ECO:0000313" key="3">
    <source>
        <dbReference type="EMBL" id="KAJ8299545.1"/>
    </source>
</evidence>
<dbReference type="PANTHER" id="PTHR12752">
    <property type="entry name" value="PHOSPHOINOSITOL 3-PHOSPHATE-BINDING PROTEIN"/>
    <property type="match status" value="1"/>
</dbReference>
<dbReference type="EMBL" id="JARBDR010000921">
    <property type="protein sequence ID" value="KAJ8299545.1"/>
    <property type="molecule type" value="Genomic_DNA"/>
</dbReference>
<evidence type="ECO:0000259" key="2">
    <source>
        <dbReference type="Pfam" id="PF25541"/>
    </source>
</evidence>
<feature type="compositionally biased region" description="Basic and acidic residues" evidence="1">
    <location>
        <begin position="342"/>
        <end position="352"/>
    </location>
</feature>
<accession>A0ABQ9E7S0</accession>
<keyword evidence="4" id="KW-1185">Reference proteome</keyword>
<evidence type="ECO:0000313" key="4">
    <source>
        <dbReference type="Proteomes" id="UP001217089"/>
    </source>
</evidence>
<protein>
    <recommendedName>
        <fullName evidence="2">Pleckstrin homology domain-containing protein</fullName>
    </recommendedName>
</protein>
<reference evidence="3 4" key="1">
    <citation type="submission" date="2022-12" db="EMBL/GenBank/DDBJ databases">
        <title>Chromosome-level genome of Tegillarca granosa.</title>
        <authorList>
            <person name="Kim J."/>
        </authorList>
    </citation>
    <scope>NUCLEOTIDE SEQUENCE [LARGE SCALE GENOMIC DNA]</scope>
    <source>
        <strain evidence="3">Teg-2019</strain>
        <tissue evidence="3">Adductor muscle</tissue>
    </source>
</reference>
<sequence>MYSNVKICYFQDLLDKALQGILRQQDMHRDNPRELDKLIYQQRTIEKELSKVMHELAEASKSDENFRTKMMMEKDLAKVQNIMAGLNQQGARLSEAMNTLRRSSAGASIGAALSHDKTDAIEGDVQDGPWDIGDADDNTKRFFGGSSKYSDGNNPIYENLPPERKSSSWQSIQPLKNKTTSSQPRRSSLVHLVTPRPFIPFNSQNTAPSSLSNSSSMNLGYNSLLSPVSDDGVVKATRVIIQPAFASDNVDSDNINERPDYTPKGWSPVKTGLFNVKRTPQGRYMTISSSEPVKLETSLIQPATLHTSAGDLIPGNTLAVPEKVYIPERYIPDSDDEDISEEERQRRQERSEKIKRILTQQSVHSISQPDVSKVADQVHQQVQQEKIKRAQLLEVSQELARQVTIKSRQAAESYEFYMLREEKHGQDLPSKTSEDINNHIIPDREIPYSSYEHHDGPMISENMYI</sequence>
<proteinExistence type="predicted"/>
<comment type="caution">
    <text evidence="3">The sequence shown here is derived from an EMBL/GenBank/DDBJ whole genome shotgun (WGS) entry which is preliminary data.</text>
</comment>
<gene>
    <name evidence="3" type="ORF">KUTeg_023605</name>
</gene>
<dbReference type="Pfam" id="PF25541">
    <property type="entry name" value="TBCA_PH"/>
    <property type="match status" value="1"/>
</dbReference>
<organism evidence="3 4">
    <name type="scientific">Tegillarca granosa</name>
    <name type="common">Malaysian cockle</name>
    <name type="synonym">Anadara granosa</name>
    <dbReference type="NCBI Taxonomy" id="220873"/>
    <lineage>
        <taxon>Eukaryota</taxon>
        <taxon>Metazoa</taxon>
        <taxon>Spiralia</taxon>
        <taxon>Lophotrochozoa</taxon>
        <taxon>Mollusca</taxon>
        <taxon>Bivalvia</taxon>
        <taxon>Autobranchia</taxon>
        <taxon>Pteriomorphia</taxon>
        <taxon>Arcoida</taxon>
        <taxon>Arcoidea</taxon>
        <taxon>Arcidae</taxon>
        <taxon>Tegillarca</taxon>
    </lineage>
</organism>
<feature type="domain" description="Pleckstrin homology" evidence="2">
    <location>
        <begin position="12"/>
        <end position="83"/>
    </location>
</feature>
<dbReference type="PANTHER" id="PTHR12752:SF9">
    <property type="entry name" value="KRAMER, ISOFORM I"/>
    <property type="match status" value="1"/>
</dbReference>